<dbReference type="PANTHER" id="PTHR21689:SF2">
    <property type="entry name" value="PROTEIN LIN-9 HOMOLOG"/>
    <property type="match status" value="1"/>
</dbReference>
<dbReference type="GO" id="GO:0003677">
    <property type="term" value="F:DNA binding"/>
    <property type="evidence" value="ECO:0007669"/>
    <property type="project" value="TreeGrafter"/>
</dbReference>
<dbReference type="GO" id="GO:0005654">
    <property type="term" value="C:nucleoplasm"/>
    <property type="evidence" value="ECO:0007669"/>
    <property type="project" value="TreeGrafter"/>
</dbReference>
<evidence type="ECO:0000256" key="2">
    <source>
        <dbReference type="ARBA" id="ARBA00023242"/>
    </source>
</evidence>
<accession>A0A1Z5K5G7</accession>
<comment type="subcellular location">
    <subcellularLocation>
        <location evidence="1">Nucleus</location>
    </subcellularLocation>
</comment>
<gene>
    <name evidence="6" type="ORF">FisN_4Hh562</name>
</gene>
<proteinExistence type="predicted"/>
<keyword evidence="3" id="KW-0175">Coiled coil</keyword>
<dbReference type="Proteomes" id="UP000198406">
    <property type="component" value="Unassembled WGS sequence"/>
</dbReference>
<dbReference type="GO" id="GO:0017053">
    <property type="term" value="C:transcription repressor complex"/>
    <property type="evidence" value="ECO:0007669"/>
    <property type="project" value="InterPro"/>
</dbReference>
<name>A0A1Z5K5G7_FISSO</name>
<dbReference type="InParanoid" id="A0A1Z5K5G7"/>
<dbReference type="GO" id="GO:0051726">
    <property type="term" value="P:regulation of cell cycle"/>
    <property type="evidence" value="ECO:0007669"/>
    <property type="project" value="TreeGrafter"/>
</dbReference>
<organism evidence="6 7">
    <name type="scientific">Fistulifera solaris</name>
    <name type="common">Oleaginous diatom</name>
    <dbReference type="NCBI Taxonomy" id="1519565"/>
    <lineage>
        <taxon>Eukaryota</taxon>
        <taxon>Sar</taxon>
        <taxon>Stramenopiles</taxon>
        <taxon>Ochrophyta</taxon>
        <taxon>Bacillariophyta</taxon>
        <taxon>Bacillariophyceae</taxon>
        <taxon>Bacillariophycidae</taxon>
        <taxon>Naviculales</taxon>
        <taxon>Naviculaceae</taxon>
        <taxon>Fistulifera</taxon>
    </lineage>
</organism>
<reference evidence="6 7" key="1">
    <citation type="journal article" date="2015" name="Plant Cell">
        <title>Oil accumulation by the oleaginous diatom Fistulifera solaris as revealed by the genome and transcriptome.</title>
        <authorList>
            <person name="Tanaka T."/>
            <person name="Maeda Y."/>
            <person name="Veluchamy A."/>
            <person name="Tanaka M."/>
            <person name="Abida H."/>
            <person name="Marechal E."/>
            <person name="Bowler C."/>
            <person name="Muto M."/>
            <person name="Sunaga Y."/>
            <person name="Tanaka M."/>
            <person name="Yoshino T."/>
            <person name="Taniguchi T."/>
            <person name="Fukuda Y."/>
            <person name="Nemoto M."/>
            <person name="Matsumoto M."/>
            <person name="Wong P.S."/>
            <person name="Aburatani S."/>
            <person name="Fujibuchi W."/>
        </authorList>
    </citation>
    <scope>NUCLEOTIDE SEQUENCE [LARGE SCALE GENOMIC DNA]</scope>
    <source>
        <strain evidence="6 7">JPCC DA0580</strain>
    </source>
</reference>
<evidence type="ECO:0000256" key="3">
    <source>
        <dbReference type="SAM" id="Coils"/>
    </source>
</evidence>
<sequence length="722" mass="82072">MLDEDEVVSRMNRMVRAATQQFDSAKSIMNTVVNDGVLFDSCCEEAQNQAVIDDLLKDIFGALTTLDRHAISWIKRTVGASGRRQKSKHGLLLANTKRRLTRGMTKTSVAAKNEDILYNAVREIEREKNITSRREWRLSSSSYNADDEGNRSKANRLKRRTNGEHSTASSNKRIRHEEQLTRTSRPVGEPVLDLTALELSKQKILGKRDTATRNSSFEAYVTRSKQWVPSQYIQMGLMHSLPSWNEMQEYIHKINNIGVEVLLKEQMKGPLTRFLVCEYFYSDLDKAWFQSEEVTVTQRDPEGLPKTTYWEASKMWKQKRRGKGRRFSRHFIHGEIIERNKYRQAVRFFQQHGELLDSVPFPYVVAKPIPIGTSIAAWNNVRQIICRGKVVNHNVERSTYSVDFGEDDAHQEVPDSHIATLGGPEQSRSAALYKNSSLSLLDDTKTKAQLLNELRSLVRFDPSRRSMLPKKPTLDRSADKENVSHVRDQVAEREALICMADSVDKLLRKKTLLLESLEEYNDDVQDSRDERYLWLRDNCKKVDACLNTLLRYVDMFYGSAFLPNQRAGQSPPTAPRDGFKGALDRLPHLLVVDGWKDKGDIFAELSMLSADHLLSELHPTLRPSQMHSYDHKDADCEDALSKVGRILLSSSLALSGITSKLATVATSASVNNFTNEQEQETYSYGDDDDDFLASAYLARREALSELTEAAALFHAEVALSAL</sequence>
<keyword evidence="2" id="KW-0539">Nucleus</keyword>
<evidence type="ECO:0000259" key="5">
    <source>
        <dbReference type="SMART" id="SM01135"/>
    </source>
</evidence>
<dbReference type="OrthoDB" id="47645at2759"/>
<dbReference type="GO" id="GO:0006351">
    <property type="term" value="P:DNA-templated transcription"/>
    <property type="evidence" value="ECO:0007669"/>
    <property type="project" value="InterPro"/>
</dbReference>
<evidence type="ECO:0000256" key="1">
    <source>
        <dbReference type="ARBA" id="ARBA00004123"/>
    </source>
</evidence>
<evidence type="ECO:0000256" key="4">
    <source>
        <dbReference type="SAM" id="MobiDB-lite"/>
    </source>
</evidence>
<feature type="region of interest" description="Disordered" evidence="4">
    <location>
        <begin position="135"/>
        <end position="187"/>
    </location>
</feature>
<dbReference type="GO" id="GO:0006357">
    <property type="term" value="P:regulation of transcription by RNA polymerase II"/>
    <property type="evidence" value="ECO:0007669"/>
    <property type="project" value="TreeGrafter"/>
</dbReference>
<protein>
    <recommendedName>
        <fullName evidence="5">DIRP domain-containing protein</fullName>
    </recommendedName>
</protein>
<feature type="domain" description="DIRP" evidence="5">
    <location>
        <begin position="280"/>
        <end position="383"/>
    </location>
</feature>
<dbReference type="AlphaFoldDB" id="A0A1Z5K5G7"/>
<keyword evidence="7" id="KW-1185">Reference proteome</keyword>
<dbReference type="InterPro" id="IPR010561">
    <property type="entry name" value="LIN-9/ALY1"/>
</dbReference>
<dbReference type="PANTHER" id="PTHR21689">
    <property type="entry name" value="LIN-9"/>
    <property type="match status" value="1"/>
</dbReference>
<evidence type="ECO:0000313" key="6">
    <source>
        <dbReference type="EMBL" id="GAX21500.1"/>
    </source>
</evidence>
<comment type="caution">
    <text evidence="6">The sequence shown here is derived from an EMBL/GenBank/DDBJ whole genome shotgun (WGS) entry which is preliminary data.</text>
</comment>
<dbReference type="InterPro" id="IPR033471">
    <property type="entry name" value="DIRP"/>
</dbReference>
<dbReference type="Pfam" id="PF06584">
    <property type="entry name" value="DIRP"/>
    <property type="match status" value="1"/>
</dbReference>
<dbReference type="SMART" id="SM01135">
    <property type="entry name" value="DIRP"/>
    <property type="match status" value="1"/>
</dbReference>
<feature type="coiled-coil region" evidence="3">
    <location>
        <begin position="503"/>
        <end position="530"/>
    </location>
</feature>
<dbReference type="EMBL" id="BDSP01000168">
    <property type="protein sequence ID" value="GAX21500.1"/>
    <property type="molecule type" value="Genomic_DNA"/>
</dbReference>
<evidence type="ECO:0000313" key="7">
    <source>
        <dbReference type="Proteomes" id="UP000198406"/>
    </source>
</evidence>